<keyword evidence="3" id="KW-1185">Reference proteome</keyword>
<feature type="compositionally biased region" description="Basic and acidic residues" evidence="1">
    <location>
        <begin position="91"/>
        <end position="101"/>
    </location>
</feature>
<feature type="compositionally biased region" description="Basic and acidic residues" evidence="1">
    <location>
        <begin position="109"/>
        <end position="124"/>
    </location>
</feature>
<feature type="region of interest" description="Disordered" evidence="1">
    <location>
        <begin position="1"/>
        <end position="264"/>
    </location>
</feature>
<comment type="caution">
    <text evidence="2">The sequence shown here is derived from an EMBL/GenBank/DDBJ whole genome shotgun (WGS) entry which is preliminary data.</text>
</comment>
<organism evidence="2 3">
    <name type="scientific">Streptomyces thioluteus</name>
    <dbReference type="NCBI Taxonomy" id="66431"/>
    <lineage>
        <taxon>Bacteria</taxon>
        <taxon>Bacillati</taxon>
        <taxon>Actinomycetota</taxon>
        <taxon>Actinomycetes</taxon>
        <taxon>Kitasatosporales</taxon>
        <taxon>Streptomycetaceae</taxon>
        <taxon>Streptomyces</taxon>
    </lineage>
</organism>
<name>A0ABP6JHI8_STRTU</name>
<evidence type="ECO:0000313" key="2">
    <source>
        <dbReference type="EMBL" id="GAA2933614.1"/>
    </source>
</evidence>
<feature type="compositionally biased region" description="Polar residues" evidence="1">
    <location>
        <begin position="230"/>
        <end position="244"/>
    </location>
</feature>
<evidence type="ECO:0000313" key="3">
    <source>
        <dbReference type="Proteomes" id="UP001501102"/>
    </source>
</evidence>
<protein>
    <submittedName>
        <fullName evidence="2">Uncharacterized protein</fullName>
    </submittedName>
</protein>
<dbReference type="Proteomes" id="UP001501102">
    <property type="component" value="Unassembled WGS sequence"/>
</dbReference>
<accession>A0ABP6JHI8</accession>
<reference evidence="3" key="1">
    <citation type="journal article" date="2019" name="Int. J. Syst. Evol. Microbiol.">
        <title>The Global Catalogue of Microorganisms (GCM) 10K type strain sequencing project: providing services to taxonomists for standard genome sequencing and annotation.</title>
        <authorList>
            <consortium name="The Broad Institute Genomics Platform"/>
            <consortium name="The Broad Institute Genome Sequencing Center for Infectious Disease"/>
            <person name="Wu L."/>
            <person name="Ma J."/>
        </authorList>
    </citation>
    <scope>NUCLEOTIDE SEQUENCE [LARGE SCALE GENOMIC DNA]</scope>
    <source>
        <strain evidence="3">JCM 4087</strain>
    </source>
</reference>
<evidence type="ECO:0000256" key="1">
    <source>
        <dbReference type="SAM" id="MobiDB-lite"/>
    </source>
</evidence>
<proteinExistence type="predicted"/>
<feature type="compositionally biased region" description="Basic and acidic residues" evidence="1">
    <location>
        <begin position="63"/>
        <end position="73"/>
    </location>
</feature>
<gene>
    <name evidence="2" type="ORF">GCM10020221_31690</name>
</gene>
<sequence>MGPQGEEECGDEPVALAPQRPGHTRQGDGAPGEEGQAGAVPQAEDARGRVRGHRVVPSVAVAAREEQRRRPEAADELEEAGHGLLPPVAGDAREQDGEGSRGAHLGQHRPREGGDGHAEGERGHAVAGQGGVGARGGRPDGAYGEAACPAARTGPRGQGHGHQHCGQGDGRSRAGAAGQGADDERHGEGETGGGPVRVPGAPLGAQQVAQCLRGVPGGGGHGTTGACSGLSSSPAAVGSRTSTVVPAPGELSMRNRPPALSTRM</sequence>
<feature type="compositionally biased region" description="Acidic residues" evidence="1">
    <location>
        <begin position="1"/>
        <end position="11"/>
    </location>
</feature>
<dbReference type="EMBL" id="BAAAXZ010000120">
    <property type="protein sequence ID" value="GAA2933614.1"/>
    <property type="molecule type" value="Genomic_DNA"/>
</dbReference>